<feature type="domain" description="Bacteriophage T5 Orf172 DNA-binding" evidence="1">
    <location>
        <begin position="90"/>
        <end position="187"/>
    </location>
</feature>
<evidence type="ECO:0000259" key="1">
    <source>
        <dbReference type="Pfam" id="PF10544"/>
    </source>
</evidence>
<keyword evidence="3" id="KW-1185">Reference proteome</keyword>
<accession>L8MWK2</accession>
<dbReference type="InterPro" id="IPR018306">
    <property type="entry name" value="Phage_T5_Orf172_DNA-bd"/>
</dbReference>
<protein>
    <submittedName>
        <fullName evidence="2">Helicase A859L</fullName>
    </submittedName>
</protein>
<comment type="caution">
    <text evidence="2">The sequence shown here is derived from an EMBL/GenBank/DDBJ whole genome shotgun (WGS) entry which is preliminary data.</text>
</comment>
<evidence type="ECO:0000313" key="3">
    <source>
        <dbReference type="Proteomes" id="UP000011201"/>
    </source>
</evidence>
<dbReference type="Proteomes" id="UP000011201">
    <property type="component" value="Unassembled WGS sequence"/>
</dbReference>
<evidence type="ECO:0000313" key="2">
    <source>
        <dbReference type="EMBL" id="ELS30825.1"/>
    </source>
</evidence>
<dbReference type="EMBL" id="ALWB01000245">
    <property type="protein sequence ID" value="ELS30825.1"/>
    <property type="molecule type" value="Genomic_DNA"/>
</dbReference>
<dbReference type="GO" id="GO:0004386">
    <property type="term" value="F:helicase activity"/>
    <property type="evidence" value="ECO:0007669"/>
    <property type="project" value="UniProtKB-KW"/>
</dbReference>
<dbReference type="PATRIC" id="fig|927668.3.peg.4598"/>
<name>L8MWK2_9CYAN</name>
<organism evidence="2 3">
    <name type="scientific">Pseudanabaena biceps PCC 7429</name>
    <dbReference type="NCBI Taxonomy" id="927668"/>
    <lineage>
        <taxon>Bacteria</taxon>
        <taxon>Bacillati</taxon>
        <taxon>Cyanobacteriota</taxon>
        <taxon>Cyanophyceae</taxon>
        <taxon>Pseudanabaenales</taxon>
        <taxon>Pseudanabaenaceae</taxon>
        <taxon>Pseudanabaena</taxon>
    </lineage>
</organism>
<keyword evidence="2" id="KW-0067">ATP-binding</keyword>
<gene>
    <name evidence="2" type="ORF">Pse7429DRAFT_4064</name>
</gene>
<sequence length="191" mass="21525">MVLVLNNMTKLTLPQICFLIDQGIPMYQLFDATGIKTGDYKRIMKEQGMAVAIGVTPCIRAGHTLRDSGGHCIQCGTHNIAFRRRYHESGTLYVARSENLGLTKIGTAKDAGKREYTLNNCGYGGSSDWKMQFTQHCDKVARVELEVHQILRHHNVSKSYWNQDNLVDCSEIFDCEVELAIKTIDQVISQL</sequence>
<dbReference type="AlphaFoldDB" id="L8MWK2"/>
<dbReference type="Pfam" id="PF10544">
    <property type="entry name" value="T5orf172"/>
    <property type="match status" value="1"/>
</dbReference>
<keyword evidence="2" id="KW-0378">Hydrolase</keyword>
<reference evidence="2 3" key="1">
    <citation type="journal article" date="2013" name="Proc. Natl. Acad. Sci. U.S.A.">
        <title>Improving the coverage of the cyanobacterial phylum using diversity-driven genome sequencing.</title>
        <authorList>
            <person name="Shih P.M."/>
            <person name="Wu D."/>
            <person name="Latifi A."/>
            <person name="Axen S.D."/>
            <person name="Fewer D.P."/>
            <person name="Talla E."/>
            <person name="Calteau A."/>
            <person name="Cai F."/>
            <person name="Tandeau de Marsac N."/>
            <person name="Rippka R."/>
            <person name="Herdman M."/>
            <person name="Sivonen K."/>
            <person name="Coursin T."/>
            <person name="Laurent T."/>
            <person name="Goodwin L."/>
            <person name="Nolan M."/>
            <person name="Davenport K.W."/>
            <person name="Han C.S."/>
            <person name="Rubin E.M."/>
            <person name="Eisen J.A."/>
            <person name="Woyke T."/>
            <person name="Gugger M."/>
            <person name="Kerfeld C.A."/>
        </authorList>
    </citation>
    <scope>NUCLEOTIDE SEQUENCE [LARGE SCALE GENOMIC DNA]</scope>
    <source>
        <strain evidence="2 3">PCC 7429</strain>
    </source>
</reference>
<keyword evidence="2" id="KW-0347">Helicase</keyword>
<keyword evidence="2" id="KW-0547">Nucleotide-binding</keyword>
<proteinExistence type="predicted"/>